<evidence type="ECO:0000256" key="4">
    <source>
        <dbReference type="ARBA" id="ARBA00022984"/>
    </source>
</evidence>
<evidence type="ECO:0000256" key="1">
    <source>
        <dbReference type="ARBA" id="ARBA00009943"/>
    </source>
</evidence>
<dbReference type="EMBL" id="FZNO01000024">
    <property type="protein sequence ID" value="SNR77434.1"/>
    <property type="molecule type" value="Genomic_DNA"/>
</dbReference>
<dbReference type="GO" id="GO:0016755">
    <property type="term" value="F:aminoacyltransferase activity"/>
    <property type="evidence" value="ECO:0007669"/>
    <property type="project" value="InterPro"/>
</dbReference>
<dbReference type="InterPro" id="IPR003447">
    <property type="entry name" value="FEMABX"/>
</dbReference>
<dbReference type="Gene3D" id="3.40.630.30">
    <property type="match status" value="1"/>
</dbReference>
<evidence type="ECO:0000256" key="3">
    <source>
        <dbReference type="ARBA" id="ARBA00022960"/>
    </source>
</evidence>
<sequence length="346" mass="38504">MTAVQRVDPRTHPLWQELASGPGGSLFTSPPWITAVSDMYDFTPSGRVLVDGLGRPRAGFAWTDVDDLRGLRRLALPFSDRADPIAADLASWQAVAADALAGGVPLTLRCLDTSPAAHDPRLDHTGEAAWHATPLTCPLHELRARFRPQTRRNIATAERAGVDVVVSAEWEAVREYHRLHVELRKRKYRLLAQPREFFDRIWKAFAPADGIRTALAIVDGRPVAGALYLVWQDTVYYKFGASQAEYLPLRPNDAIHWHVIQWAHGRGIRMLDWGLSDLDQPGLCRYKLGWAGVEGRIRTLNAGGQPLGRRTDVEETLAAITDLLTDPSVPHVVTERAGAALYRFFC</sequence>
<evidence type="ECO:0000313" key="9">
    <source>
        <dbReference type="Proteomes" id="UP000198403"/>
    </source>
</evidence>
<dbReference type="PANTHER" id="PTHR36174:SF1">
    <property type="entry name" value="LIPID II:GLYCINE GLYCYLTRANSFERASE"/>
    <property type="match status" value="1"/>
</dbReference>
<dbReference type="AlphaFoldDB" id="A0A238Z3K0"/>
<keyword evidence="4" id="KW-0573">Peptidoglycan synthesis</keyword>
<evidence type="ECO:0000313" key="8">
    <source>
        <dbReference type="EMBL" id="SNR77434.1"/>
    </source>
</evidence>
<keyword evidence="9" id="KW-1185">Reference proteome</keyword>
<evidence type="ECO:0000256" key="2">
    <source>
        <dbReference type="ARBA" id="ARBA00022679"/>
    </source>
</evidence>
<keyword evidence="3" id="KW-0133">Cell shape</keyword>
<gene>
    <name evidence="8" type="ORF">SAMN06272737_12449</name>
</gene>
<dbReference type="PANTHER" id="PTHR36174">
    <property type="entry name" value="LIPID II:GLYCINE GLYCYLTRANSFERASE"/>
    <property type="match status" value="1"/>
</dbReference>
<dbReference type="SUPFAM" id="SSF55729">
    <property type="entry name" value="Acyl-CoA N-acyltransferases (Nat)"/>
    <property type="match status" value="1"/>
</dbReference>
<proteinExistence type="inferred from homology"/>
<evidence type="ECO:0000256" key="6">
    <source>
        <dbReference type="ARBA" id="ARBA00023316"/>
    </source>
</evidence>
<dbReference type="InterPro" id="IPR050644">
    <property type="entry name" value="PG_Glycine_Bridge_Synth"/>
</dbReference>
<protein>
    <submittedName>
        <fullName evidence="8">Acetyltransferase (GNAT) domain-containing protein</fullName>
    </submittedName>
</protein>
<evidence type="ECO:0000256" key="5">
    <source>
        <dbReference type="ARBA" id="ARBA00023315"/>
    </source>
</evidence>
<dbReference type="Pfam" id="PF13480">
    <property type="entry name" value="Acetyltransf_6"/>
    <property type="match status" value="1"/>
</dbReference>
<dbReference type="InterPro" id="IPR038740">
    <property type="entry name" value="BioF2-like_GNAT_dom"/>
</dbReference>
<dbReference type="GO" id="GO:0071555">
    <property type="term" value="P:cell wall organization"/>
    <property type="evidence" value="ECO:0007669"/>
    <property type="project" value="UniProtKB-KW"/>
</dbReference>
<dbReference type="PROSITE" id="PS51191">
    <property type="entry name" value="FEMABX"/>
    <property type="match status" value="1"/>
</dbReference>
<keyword evidence="2 8" id="KW-0808">Transferase</keyword>
<name>A0A238Z3K0_9ACTN</name>
<reference evidence="8 9" key="1">
    <citation type="submission" date="2017-06" db="EMBL/GenBank/DDBJ databases">
        <authorList>
            <person name="Kim H.J."/>
            <person name="Triplett B.A."/>
        </authorList>
    </citation>
    <scope>NUCLEOTIDE SEQUENCE [LARGE SCALE GENOMIC DNA]</scope>
    <source>
        <strain evidence="8 9">DSM 44272</strain>
    </source>
</reference>
<dbReference type="InterPro" id="IPR016181">
    <property type="entry name" value="Acyl_CoA_acyltransferase"/>
</dbReference>
<keyword evidence="5" id="KW-0012">Acyltransferase</keyword>
<keyword evidence="6" id="KW-0961">Cell wall biogenesis/degradation</keyword>
<dbReference type="RefSeq" id="WP_089338128.1">
    <property type="nucleotide sequence ID" value="NZ_FZNO01000024.1"/>
</dbReference>
<dbReference type="OrthoDB" id="9785911at2"/>
<dbReference type="GO" id="GO:0009252">
    <property type="term" value="P:peptidoglycan biosynthetic process"/>
    <property type="evidence" value="ECO:0007669"/>
    <property type="project" value="UniProtKB-KW"/>
</dbReference>
<dbReference type="GO" id="GO:0008360">
    <property type="term" value="P:regulation of cell shape"/>
    <property type="evidence" value="ECO:0007669"/>
    <property type="project" value="UniProtKB-KW"/>
</dbReference>
<dbReference type="Proteomes" id="UP000198403">
    <property type="component" value="Unassembled WGS sequence"/>
</dbReference>
<organism evidence="8 9">
    <name type="scientific">Blastococcus mobilis</name>
    <dbReference type="NCBI Taxonomy" id="1938746"/>
    <lineage>
        <taxon>Bacteria</taxon>
        <taxon>Bacillati</taxon>
        <taxon>Actinomycetota</taxon>
        <taxon>Actinomycetes</taxon>
        <taxon>Geodermatophilales</taxon>
        <taxon>Geodermatophilaceae</taxon>
        <taxon>Blastococcus</taxon>
    </lineage>
</organism>
<evidence type="ECO:0000259" key="7">
    <source>
        <dbReference type="Pfam" id="PF13480"/>
    </source>
</evidence>
<comment type="similarity">
    <text evidence="1">Belongs to the FemABX family.</text>
</comment>
<feature type="domain" description="BioF2-like acetyltransferase" evidence="7">
    <location>
        <begin position="145"/>
        <end position="278"/>
    </location>
</feature>
<accession>A0A238Z3K0</accession>